<name>A0A7S4LH49_9EUGL</name>
<evidence type="ECO:0000313" key="5">
    <source>
        <dbReference type="EMBL" id="CAE0828773.1"/>
    </source>
</evidence>
<keyword evidence="1" id="KW-0479">Metal-binding</keyword>
<evidence type="ECO:0000259" key="4">
    <source>
        <dbReference type="SMART" id="SM00829"/>
    </source>
</evidence>
<dbReference type="Pfam" id="PF00107">
    <property type="entry name" value="ADH_zinc_N"/>
    <property type="match status" value="1"/>
</dbReference>
<dbReference type="InterPro" id="IPR050129">
    <property type="entry name" value="Zn_alcohol_dh"/>
</dbReference>
<dbReference type="AlphaFoldDB" id="A0A7S4LH49"/>
<dbReference type="InterPro" id="IPR011032">
    <property type="entry name" value="GroES-like_sf"/>
</dbReference>
<gene>
    <name evidence="5" type="ORF">EGYM00163_LOCUS40050</name>
</gene>
<dbReference type="Pfam" id="PF08240">
    <property type="entry name" value="ADH_N"/>
    <property type="match status" value="1"/>
</dbReference>
<protein>
    <recommendedName>
        <fullName evidence="4">Enoyl reductase (ER) domain-containing protein</fullName>
    </recommendedName>
</protein>
<evidence type="ECO:0000256" key="1">
    <source>
        <dbReference type="ARBA" id="ARBA00022723"/>
    </source>
</evidence>
<dbReference type="InterPro" id="IPR013154">
    <property type="entry name" value="ADH-like_N"/>
</dbReference>
<dbReference type="InterPro" id="IPR013149">
    <property type="entry name" value="ADH-like_C"/>
</dbReference>
<keyword evidence="3" id="KW-0560">Oxidoreductase</keyword>
<reference evidence="5" key="1">
    <citation type="submission" date="2021-01" db="EMBL/GenBank/DDBJ databases">
        <authorList>
            <person name="Corre E."/>
            <person name="Pelletier E."/>
            <person name="Niang G."/>
            <person name="Scheremetjew M."/>
            <person name="Finn R."/>
            <person name="Kale V."/>
            <person name="Holt S."/>
            <person name="Cochrane G."/>
            <person name="Meng A."/>
            <person name="Brown T."/>
            <person name="Cohen L."/>
        </authorList>
    </citation>
    <scope>NUCLEOTIDE SEQUENCE</scope>
    <source>
        <strain evidence="5">CCMP1594</strain>
    </source>
</reference>
<dbReference type="Gene3D" id="3.90.180.10">
    <property type="entry name" value="Medium-chain alcohol dehydrogenases, catalytic domain"/>
    <property type="match status" value="1"/>
</dbReference>
<dbReference type="InterPro" id="IPR036291">
    <property type="entry name" value="NAD(P)-bd_dom_sf"/>
</dbReference>
<proteinExistence type="predicted"/>
<dbReference type="PANTHER" id="PTHR43401:SF2">
    <property type="entry name" value="L-THREONINE 3-DEHYDROGENASE"/>
    <property type="match status" value="1"/>
</dbReference>
<dbReference type="GO" id="GO:0046872">
    <property type="term" value="F:metal ion binding"/>
    <property type="evidence" value="ECO:0007669"/>
    <property type="project" value="UniProtKB-KW"/>
</dbReference>
<dbReference type="SMART" id="SM00829">
    <property type="entry name" value="PKS_ER"/>
    <property type="match status" value="1"/>
</dbReference>
<feature type="domain" description="Enoyl reductase (ER)" evidence="4">
    <location>
        <begin position="24"/>
        <end position="369"/>
    </location>
</feature>
<dbReference type="PANTHER" id="PTHR43401">
    <property type="entry name" value="L-THREONINE 3-DEHYDROGENASE"/>
    <property type="match status" value="1"/>
</dbReference>
<dbReference type="GO" id="GO:0016491">
    <property type="term" value="F:oxidoreductase activity"/>
    <property type="evidence" value="ECO:0007669"/>
    <property type="project" value="UniProtKB-KW"/>
</dbReference>
<evidence type="ECO:0000256" key="3">
    <source>
        <dbReference type="ARBA" id="ARBA00023002"/>
    </source>
</evidence>
<dbReference type="InterPro" id="IPR020843">
    <property type="entry name" value="ER"/>
</dbReference>
<dbReference type="SUPFAM" id="SSF50129">
    <property type="entry name" value="GroES-like"/>
    <property type="match status" value="1"/>
</dbReference>
<dbReference type="EMBL" id="HBJA01116378">
    <property type="protein sequence ID" value="CAE0828773.1"/>
    <property type="molecule type" value="Transcribed_RNA"/>
</dbReference>
<keyword evidence="2" id="KW-0862">Zinc</keyword>
<evidence type="ECO:0000256" key="2">
    <source>
        <dbReference type="ARBA" id="ARBA00022833"/>
    </source>
</evidence>
<sequence length="371" mass="39849">MTLCSSALKDANIPATMRAVVNYGPKDYRLEMHFPTPVPKEGELLVKVLAVGICAGDAKCYSGAPHFWAPGGHLGQPYVQPPIIPGHEFVGEIALLGPGMEASGMKVGERVLSEQIVPCNDCRYCKRGDYNMCIPHEIYGFRTVVPGAMATYMIFPKDSLTHKIPKSLDPFHAVFAEPLACAVHAVNRANVGLNDVVVVSGCGAIGIGAIATARMKNPAKIIALDLYNWKLQLGKDSGADVLLNPKQLDVVAKVKELSGGYGCDVYIEATGHPTSVVQGLAMIAKKGTFVEYSVFGEKVTCDWTTISDAKELDVKGGHLSPGTFQTAIRMLNEGLLPMDRIVTHKLDLAKFEEGLDLVNKSAESCKVVLVP</sequence>
<dbReference type="SUPFAM" id="SSF51735">
    <property type="entry name" value="NAD(P)-binding Rossmann-fold domains"/>
    <property type="match status" value="1"/>
</dbReference>
<accession>A0A7S4LH49</accession>
<organism evidence="5">
    <name type="scientific">Eutreptiella gymnastica</name>
    <dbReference type="NCBI Taxonomy" id="73025"/>
    <lineage>
        <taxon>Eukaryota</taxon>
        <taxon>Discoba</taxon>
        <taxon>Euglenozoa</taxon>
        <taxon>Euglenida</taxon>
        <taxon>Spirocuta</taxon>
        <taxon>Euglenophyceae</taxon>
        <taxon>Eutreptiales</taxon>
        <taxon>Eutreptiaceae</taxon>
        <taxon>Eutreptiella</taxon>
    </lineage>
</organism>
<dbReference type="Gene3D" id="3.40.50.720">
    <property type="entry name" value="NAD(P)-binding Rossmann-like Domain"/>
    <property type="match status" value="1"/>
</dbReference>